<evidence type="ECO:0000256" key="1">
    <source>
        <dbReference type="SAM" id="MobiDB-lite"/>
    </source>
</evidence>
<reference evidence="2" key="1">
    <citation type="submission" date="2021-05" db="EMBL/GenBank/DDBJ databases">
        <authorList>
            <person name="Alioto T."/>
            <person name="Alioto T."/>
            <person name="Gomez Garrido J."/>
        </authorList>
    </citation>
    <scope>NUCLEOTIDE SEQUENCE</scope>
</reference>
<sequence length="103" mass="10596">MERRLQVQRNASVVGWAKCGLVAACFKGRCQFRTISEASLHSDSVRITAAQCGKGDSGCPEASGPGVDRAGQIAGSGAGGSRVGPLWTFRAGHVLQRVPGGKG</sequence>
<organism evidence="2">
    <name type="scientific">Culex pipiens</name>
    <name type="common">House mosquito</name>
    <dbReference type="NCBI Taxonomy" id="7175"/>
    <lineage>
        <taxon>Eukaryota</taxon>
        <taxon>Metazoa</taxon>
        <taxon>Ecdysozoa</taxon>
        <taxon>Arthropoda</taxon>
        <taxon>Hexapoda</taxon>
        <taxon>Insecta</taxon>
        <taxon>Pterygota</taxon>
        <taxon>Neoptera</taxon>
        <taxon>Endopterygota</taxon>
        <taxon>Diptera</taxon>
        <taxon>Nematocera</taxon>
        <taxon>Culicoidea</taxon>
        <taxon>Culicidae</taxon>
        <taxon>Culicinae</taxon>
        <taxon>Culicini</taxon>
        <taxon>Culex</taxon>
        <taxon>Culex</taxon>
    </lineage>
</organism>
<dbReference type="AlphaFoldDB" id="A0A8D8BT66"/>
<accession>A0A8D8BT66</accession>
<proteinExistence type="predicted"/>
<evidence type="ECO:0000313" key="2">
    <source>
        <dbReference type="EMBL" id="CAG6480213.1"/>
    </source>
</evidence>
<protein>
    <submittedName>
        <fullName evidence="2">(northern house mosquito) hypothetical protein</fullName>
    </submittedName>
</protein>
<feature type="region of interest" description="Disordered" evidence="1">
    <location>
        <begin position="56"/>
        <end position="80"/>
    </location>
</feature>
<dbReference type="EMBL" id="HBUE01087774">
    <property type="protein sequence ID" value="CAG6480213.1"/>
    <property type="molecule type" value="Transcribed_RNA"/>
</dbReference>
<name>A0A8D8BT66_CULPI</name>